<dbReference type="PANTHER" id="PTHR43272:SF33">
    <property type="entry name" value="AMP-BINDING DOMAIN-CONTAINING PROTEIN-RELATED"/>
    <property type="match status" value="1"/>
</dbReference>
<sequence>MGPADNTHCSLTEIVAAMPQKRSSTLLCRRGGTLTPVSYPDCHRDALLLASALRQRGVSPGDRVAIHGTTSYEWVLADLAVLVTGAVSVALYPSAPKDRAVSVAREAGCRMVLTDRADCAAEFRAAGLDVVYLADGDGSAPSVAELLGAASGGRAAFEIADRGDGPFTIVSTSGTLSEPKLFAVHSAPLLYTMDRFAELYDFGGGDRLLLYLPLSHLPQRMMLYWGLGAGMDFVLTDPAHIAADSGELSPTLHVAVPRSLQHLHKRAREIARRQGVADSDGGMTKAYASVFGPALKAVFVGSAPTDPALLTDLRSAGVPVYEVYGTTELGMIGLNVPGATRTGTVGRPIPWGEVRTDPATGEILVRTPTPFRYGELLGSRIIPVVRDRDAWWPTGDAGVLDADGYLTVYGRMRDFVALANGEKVFVRPLEEAAAAATGAGLCTVMKTDASHLGALLFFDPAAAEGVRIEEECRTMLSAVNQHLHPWERIHSFSVVDRMPSVEDGCMTETAKPRRHKIEEMYGNRAQWLSVRG</sequence>
<dbReference type="Proteomes" id="UP001596065">
    <property type="component" value="Unassembled WGS sequence"/>
</dbReference>
<dbReference type="EMBL" id="JBHSOE010000024">
    <property type="protein sequence ID" value="MFC5657102.1"/>
    <property type="molecule type" value="Genomic_DNA"/>
</dbReference>
<organism evidence="4 5">
    <name type="scientific">Streptomyces nogalater</name>
    <dbReference type="NCBI Taxonomy" id="38314"/>
    <lineage>
        <taxon>Bacteria</taxon>
        <taxon>Bacillati</taxon>
        <taxon>Actinomycetota</taxon>
        <taxon>Actinomycetes</taxon>
        <taxon>Kitasatosporales</taxon>
        <taxon>Streptomycetaceae</taxon>
        <taxon>Streptomyces</taxon>
    </lineage>
</organism>
<keyword evidence="1" id="KW-0547">Nucleotide-binding</keyword>
<dbReference type="InterPro" id="IPR042099">
    <property type="entry name" value="ANL_N_sf"/>
</dbReference>
<comment type="caution">
    <text evidence="4">The sequence shown here is derived from an EMBL/GenBank/DDBJ whole genome shotgun (WGS) entry which is preliminary data.</text>
</comment>
<protein>
    <submittedName>
        <fullName evidence="4">AMP-binding protein</fullName>
    </submittedName>
</protein>
<keyword evidence="5" id="KW-1185">Reference proteome</keyword>
<evidence type="ECO:0000256" key="1">
    <source>
        <dbReference type="ARBA" id="ARBA00022741"/>
    </source>
</evidence>
<evidence type="ECO:0000313" key="5">
    <source>
        <dbReference type="Proteomes" id="UP001596065"/>
    </source>
</evidence>
<reference evidence="5" key="1">
    <citation type="journal article" date="2019" name="Int. J. Syst. Evol. Microbiol.">
        <title>The Global Catalogue of Microorganisms (GCM) 10K type strain sequencing project: providing services to taxonomists for standard genome sequencing and annotation.</title>
        <authorList>
            <consortium name="The Broad Institute Genomics Platform"/>
            <consortium name="The Broad Institute Genome Sequencing Center for Infectious Disease"/>
            <person name="Wu L."/>
            <person name="Ma J."/>
        </authorList>
    </citation>
    <scope>NUCLEOTIDE SEQUENCE [LARGE SCALE GENOMIC DNA]</scope>
    <source>
        <strain evidence="5">KCTC 5701</strain>
    </source>
</reference>
<dbReference type="SUPFAM" id="SSF56801">
    <property type="entry name" value="Acetyl-CoA synthetase-like"/>
    <property type="match status" value="1"/>
</dbReference>
<proteinExistence type="predicted"/>
<gene>
    <name evidence="4" type="ORF">ACFP3J_16620</name>
</gene>
<evidence type="ECO:0000313" key="4">
    <source>
        <dbReference type="EMBL" id="MFC5657102.1"/>
    </source>
</evidence>
<dbReference type="RefSeq" id="WP_344349020.1">
    <property type="nucleotide sequence ID" value="NZ_BAAASM010000022.1"/>
</dbReference>
<accession>A0ABW0WFV3</accession>
<feature type="domain" description="AMP-dependent synthetase/ligase" evidence="3">
    <location>
        <begin position="35"/>
        <end position="369"/>
    </location>
</feature>
<dbReference type="Gene3D" id="3.40.50.12780">
    <property type="entry name" value="N-terminal domain of ligase-like"/>
    <property type="match status" value="1"/>
</dbReference>
<evidence type="ECO:0000259" key="3">
    <source>
        <dbReference type="Pfam" id="PF00501"/>
    </source>
</evidence>
<dbReference type="InterPro" id="IPR000873">
    <property type="entry name" value="AMP-dep_synth/lig_dom"/>
</dbReference>
<dbReference type="Pfam" id="PF00501">
    <property type="entry name" value="AMP-binding"/>
    <property type="match status" value="1"/>
</dbReference>
<keyword evidence="2" id="KW-0067">ATP-binding</keyword>
<evidence type="ECO:0000256" key="2">
    <source>
        <dbReference type="ARBA" id="ARBA00022840"/>
    </source>
</evidence>
<name>A0ABW0WFV3_STRNO</name>
<dbReference type="PANTHER" id="PTHR43272">
    <property type="entry name" value="LONG-CHAIN-FATTY-ACID--COA LIGASE"/>
    <property type="match status" value="1"/>
</dbReference>